<protein>
    <submittedName>
        <fullName evidence="1">Similar to GRV2 (KATAMARI2)</fullName>
    </submittedName>
</protein>
<proteinExistence type="predicted"/>
<dbReference type="EMBL" id="GBRH01206831">
    <property type="protein sequence ID" value="JAD91064.1"/>
    <property type="molecule type" value="Transcribed_RNA"/>
</dbReference>
<organism evidence="1">
    <name type="scientific">Arundo donax</name>
    <name type="common">Giant reed</name>
    <name type="synonym">Donax arundinaceus</name>
    <dbReference type="NCBI Taxonomy" id="35708"/>
    <lineage>
        <taxon>Eukaryota</taxon>
        <taxon>Viridiplantae</taxon>
        <taxon>Streptophyta</taxon>
        <taxon>Embryophyta</taxon>
        <taxon>Tracheophyta</taxon>
        <taxon>Spermatophyta</taxon>
        <taxon>Magnoliopsida</taxon>
        <taxon>Liliopsida</taxon>
        <taxon>Poales</taxon>
        <taxon>Poaceae</taxon>
        <taxon>PACMAD clade</taxon>
        <taxon>Arundinoideae</taxon>
        <taxon>Arundineae</taxon>
        <taxon>Arundo</taxon>
    </lineage>
</organism>
<reference evidence="1" key="2">
    <citation type="journal article" date="2015" name="Data Brief">
        <title>Shoot transcriptome of the giant reed, Arundo donax.</title>
        <authorList>
            <person name="Barrero R.A."/>
            <person name="Guerrero F.D."/>
            <person name="Moolhuijzen P."/>
            <person name="Goolsby J.A."/>
            <person name="Tidwell J."/>
            <person name="Bellgard S.E."/>
            <person name="Bellgard M.I."/>
        </authorList>
    </citation>
    <scope>NUCLEOTIDE SEQUENCE</scope>
    <source>
        <tissue evidence="1">Shoot tissue taken approximately 20 cm above the soil surface</tissue>
    </source>
</reference>
<reference evidence="1" key="1">
    <citation type="submission" date="2014-09" db="EMBL/GenBank/DDBJ databases">
        <authorList>
            <person name="Magalhaes I.L.F."/>
            <person name="Oliveira U."/>
            <person name="Santos F.R."/>
            <person name="Vidigal T.H.D.A."/>
            <person name="Brescovit A.D."/>
            <person name="Santos A.J."/>
        </authorList>
    </citation>
    <scope>NUCLEOTIDE SEQUENCE</scope>
    <source>
        <tissue evidence="1">Shoot tissue taken approximately 20 cm above the soil surface</tissue>
    </source>
</reference>
<accession>A0A0A9DR60</accession>
<name>A0A0A9DR60_ARUDO</name>
<dbReference type="AlphaFoldDB" id="A0A0A9DR60"/>
<sequence length="81" mass="8532">MLAVPCAAGRNLVTDHSPCRVSAAPTASITLFAINSAAVIDCELSTDRDNPIIDLAVFVNSDIITVFVQPEAAINAFDFLP</sequence>
<evidence type="ECO:0000313" key="1">
    <source>
        <dbReference type="EMBL" id="JAD91064.1"/>
    </source>
</evidence>